<feature type="compositionally biased region" description="Pro residues" evidence="1">
    <location>
        <begin position="204"/>
        <end position="216"/>
    </location>
</feature>
<evidence type="ECO:0000256" key="2">
    <source>
        <dbReference type="SAM" id="SignalP"/>
    </source>
</evidence>
<comment type="caution">
    <text evidence="3">The sequence shown here is derived from an EMBL/GenBank/DDBJ whole genome shotgun (WGS) entry which is preliminary data.</text>
</comment>
<keyword evidence="4" id="KW-1185">Reference proteome</keyword>
<keyword evidence="2" id="KW-0732">Signal</keyword>
<proteinExistence type="predicted"/>
<dbReference type="EMBL" id="JAERRC010000006">
    <property type="protein sequence ID" value="MBL0704174.1"/>
    <property type="molecule type" value="Genomic_DNA"/>
</dbReference>
<feature type="chain" id="PRO_5045676797" evidence="2">
    <location>
        <begin position="32"/>
        <end position="269"/>
    </location>
</feature>
<feature type="region of interest" description="Disordered" evidence="1">
    <location>
        <begin position="193"/>
        <end position="223"/>
    </location>
</feature>
<dbReference type="RefSeq" id="WP_189694942.1">
    <property type="nucleotide sequence ID" value="NZ_BNCM01000015.1"/>
</dbReference>
<gene>
    <name evidence="3" type="ORF">JJE72_01475</name>
</gene>
<evidence type="ECO:0000313" key="3">
    <source>
        <dbReference type="EMBL" id="MBL0704174.1"/>
    </source>
</evidence>
<reference evidence="3 4" key="1">
    <citation type="submission" date="2021-01" db="EMBL/GenBank/DDBJ databases">
        <title>Genome public.</title>
        <authorList>
            <person name="Liu C."/>
            <person name="Sun Q."/>
        </authorList>
    </citation>
    <scope>NUCLEOTIDE SEQUENCE [LARGE SCALE GENOMIC DNA]</scope>
    <source>
        <strain evidence="3 4">JC656</strain>
    </source>
</reference>
<name>A0ABS1JXT0_9MICC</name>
<organism evidence="3 4">
    <name type="scientific">Sinomonas cellulolyticus</name>
    <dbReference type="NCBI Taxonomy" id="2801916"/>
    <lineage>
        <taxon>Bacteria</taxon>
        <taxon>Bacillati</taxon>
        <taxon>Actinomycetota</taxon>
        <taxon>Actinomycetes</taxon>
        <taxon>Micrococcales</taxon>
        <taxon>Micrococcaceae</taxon>
        <taxon>Sinomonas</taxon>
    </lineage>
</organism>
<feature type="signal peptide" evidence="2">
    <location>
        <begin position="1"/>
        <end position="31"/>
    </location>
</feature>
<feature type="region of interest" description="Disordered" evidence="1">
    <location>
        <begin position="34"/>
        <end position="62"/>
    </location>
</feature>
<feature type="compositionally biased region" description="Low complexity" evidence="1">
    <location>
        <begin position="45"/>
        <end position="62"/>
    </location>
</feature>
<dbReference type="Proteomes" id="UP000639051">
    <property type="component" value="Unassembled WGS sequence"/>
</dbReference>
<accession>A0ABS1JXT0</accession>
<evidence type="ECO:0000256" key="1">
    <source>
        <dbReference type="SAM" id="MobiDB-lite"/>
    </source>
</evidence>
<evidence type="ECO:0000313" key="4">
    <source>
        <dbReference type="Proteomes" id="UP000639051"/>
    </source>
</evidence>
<sequence>MTTTVVSPRLTALSCAALALGLALTGCGSPAAPNAEASSQSVTMSPSATTASPSSASTASSTSTTAPAADLATFAFTSQKLSLRYPKAWTVNPSSHPAQGGAVESAAFTDPSGKLLFTVILNFTGYDVGTPVQRTVIESGPLPGLASGAWTPPLQYAFFAEVPTGGPGATGAAGGAATAGAICTLKVVNEVPPDGPGTLRGLPPQGPPQPGVPPTGPSQYGPGWNGPYFLSVELGPQVETCGTADAARSWWASPEGQQIKAAVTSLAAG</sequence>
<protein>
    <submittedName>
        <fullName evidence="3">Uncharacterized protein</fullName>
    </submittedName>
</protein>